<name>A0AAV0M8S0_9ROSI</name>
<feature type="repeat" description="PPR" evidence="2">
    <location>
        <begin position="328"/>
        <end position="362"/>
    </location>
</feature>
<feature type="repeat" description="PPR" evidence="2">
    <location>
        <begin position="503"/>
        <end position="533"/>
    </location>
</feature>
<protein>
    <recommendedName>
        <fullName evidence="6">Pentatricopeptide repeat-containing protein</fullName>
    </recommendedName>
</protein>
<comment type="caution">
    <text evidence="4">The sequence shown here is derived from an EMBL/GenBank/DDBJ whole genome shotgun (WGS) entry which is preliminary data.</text>
</comment>
<gene>
    <name evidence="4" type="ORF">LITE_LOCUS27235</name>
</gene>
<evidence type="ECO:0000313" key="4">
    <source>
        <dbReference type="EMBL" id="CAI0442364.1"/>
    </source>
</evidence>
<evidence type="ECO:0000256" key="3">
    <source>
        <dbReference type="SAM" id="MobiDB-lite"/>
    </source>
</evidence>
<dbReference type="PANTHER" id="PTHR47942">
    <property type="entry name" value="TETRATRICOPEPTIDE REPEAT (TPR)-LIKE SUPERFAMILY PROTEIN-RELATED"/>
    <property type="match status" value="1"/>
</dbReference>
<feature type="repeat" description="PPR" evidence="2">
    <location>
        <begin position="398"/>
        <end position="432"/>
    </location>
</feature>
<dbReference type="Pfam" id="PF12854">
    <property type="entry name" value="PPR_1"/>
    <property type="match status" value="1"/>
</dbReference>
<dbReference type="AlphaFoldDB" id="A0AAV0M8S0"/>
<dbReference type="Proteomes" id="UP001154282">
    <property type="component" value="Unassembled WGS sequence"/>
</dbReference>
<feature type="repeat" description="PPR" evidence="2">
    <location>
        <begin position="293"/>
        <end position="327"/>
    </location>
</feature>
<proteinExistence type="predicted"/>
<dbReference type="Gene3D" id="1.25.40.10">
    <property type="entry name" value="Tetratricopeptide repeat domain"/>
    <property type="match status" value="6"/>
</dbReference>
<organism evidence="4 5">
    <name type="scientific">Linum tenue</name>
    <dbReference type="NCBI Taxonomy" id="586396"/>
    <lineage>
        <taxon>Eukaryota</taxon>
        <taxon>Viridiplantae</taxon>
        <taxon>Streptophyta</taxon>
        <taxon>Embryophyta</taxon>
        <taxon>Tracheophyta</taxon>
        <taxon>Spermatophyta</taxon>
        <taxon>Magnoliopsida</taxon>
        <taxon>eudicotyledons</taxon>
        <taxon>Gunneridae</taxon>
        <taxon>Pentapetalae</taxon>
        <taxon>rosids</taxon>
        <taxon>fabids</taxon>
        <taxon>Malpighiales</taxon>
        <taxon>Linaceae</taxon>
        <taxon>Linum</taxon>
    </lineage>
</organism>
<reference evidence="4" key="1">
    <citation type="submission" date="2022-08" db="EMBL/GenBank/DDBJ databases">
        <authorList>
            <person name="Gutierrez-Valencia J."/>
        </authorList>
    </citation>
    <scope>NUCLEOTIDE SEQUENCE</scope>
</reference>
<dbReference type="EMBL" id="CAMGYJ010000007">
    <property type="protein sequence ID" value="CAI0442364.1"/>
    <property type="molecule type" value="Genomic_DNA"/>
</dbReference>
<feature type="repeat" description="PPR" evidence="2">
    <location>
        <begin position="223"/>
        <end position="257"/>
    </location>
</feature>
<feature type="repeat" description="PPR" evidence="2">
    <location>
        <begin position="637"/>
        <end position="671"/>
    </location>
</feature>
<dbReference type="InterPro" id="IPR002885">
    <property type="entry name" value="PPR_rpt"/>
</dbReference>
<evidence type="ECO:0008006" key="6">
    <source>
        <dbReference type="Google" id="ProtNLM"/>
    </source>
</evidence>
<dbReference type="InterPro" id="IPR011990">
    <property type="entry name" value="TPR-like_helical_dom_sf"/>
</dbReference>
<feature type="repeat" description="PPR" evidence="2">
    <location>
        <begin position="188"/>
        <end position="222"/>
    </location>
</feature>
<feature type="repeat" description="PPR" evidence="2">
    <location>
        <begin position="717"/>
        <end position="751"/>
    </location>
</feature>
<dbReference type="Pfam" id="PF01535">
    <property type="entry name" value="PPR"/>
    <property type="match status" value="3"/>
</dbReference>
<evidence type="ECO:0000313" key="5">
    <source>
        <dbReference type="Proteomes" id="UP001154282"/>
    </source>
</evidence>
<feature type="region of interest" description="Disordered" evidence="3">
    <location>
        <begin position="35"/>
        <end position="54"/>
    </location>
</feature>
<dbReference type="PROSITE" id="PS51375">
    <property type="entry name" value="PPR"/>
    <property type="match status" value="12"/>
</dbReference>
<feature type="repeat" description="PPR" evidence="2">
    <location>
        <begin position="752"/>
        <end position="786"/>
    </location>
</feature>
<keyword evidence="1" id="KW-0677">Repeat</keyword>
<dbReference type="NCBIfam" id="TIGR00756">
    <property type="entry name" value="PPR"/>
    <property type="match status" value="11"/>
</dbReference>
<feature type="repeat" description="PPR" evidence="2">
    <location>
        <begin position="534"/>
        <end position="568"/>
    </location>
</feature>
<keyword evidence="5" id="KW-1185">Reference proteome</keyword>
<dbReference type="Pfam" id="PF13041">
    <property type="entry name" value="PPR_2"/>
    <property type="match status" value="5"/>
</dbReference>
<dbReference type="PANTHER" id="PTHR47942:SF16">
    <property type="entry name" value="PENTATRICOPEPTIDE REPEAT DOMAIN CONTAINING PROTEIN-RELATED"/>
    <property type="match status" value="1"/>
</dbReference>
<sequence length="982" mass="109167">MWLSPGKLISSSTFLKQVRPRRCYAAPALFRRSPTGSEPVLEEPATVDAHQQTDDLGSSVELDCSRVRHRLHVMRKEPFLALSFFHQLKRGGFVHDVYTYAAMIRILCFWNLDRKLNSMLSELVNNERERDFAVSGLLEALSDGCDVDCAKVVSKVSDVLVKLHAVVAMFDEAIDVLFCVNQLGFKPSILTCNYLMNRLIESGEVDAAVAIYMQLDCFGLHPNEYTCSIAVKAFCRKGCLDQALSVFQTMEDLGMAPNAFAYSTYIEGLCTHNSPDSGYKALQLLVEAKLPVDEFAYAVVIRGFCKQMKLKEAVDVLVEMKRQGFAPNVYAYGAIICGLCRDGNVLDAVSLHDDMLSEGVKTNCMIVTSILQGWSQAGKGSNLLSFFETCKRMGIYLDKVCYNIVMNACCKLGNMDAAIELLAEMKDKHLVPDIVNYTTVIGGYLDEGKPYEALNIFKGMKENGVIPDIVTYNVIASGFSRLGLTQEVNNLLQYMEDHDIKPNNDTYSVIIEGLCTGGNLEDAEALFSYLKDQNLDIVNAMVNGYCSARNLEKAFELFISLTEKGYTLKKRSCLKLLSSMEHDVEKSIQLVQTVLALGAEYSNIMCSKAIGMLSRAGEMEKAQYVFDLLVSRGLSADMMTYTMMINGYCRVNCEREACTLLYDMKNKGLEPDIITYTVLLDGALKIRSRKKAMGISSNNAEHSILLNELKGMDITPDAVTYTVLIDDRCKTNKFKDAVTLFQEMIDRGLQPDTVTYTALLCGYFHVGDVAGATALRDKMFDNQLRPDDIFKSAWNHGILKDLKWEAIAVDRLPVMILILQINARLQGFSLAQELAPSLMREVSKVDKLEDLCRRATHCNLVVMKELQFNEEKPFDPYGQVPRSRNQMALTNGYLAMVVAAHLYSNMLYDLKRVGYKYCFAPASVGILLCSESTISNDVIIVLQSQINKGLIASGPKTITSSSSNPLPGTVALASWETANSGV</sequence>
<feature type="repeat" description="PPR" evidence="2">
    <location>
        <begin position="468"/>
        <end position="502"/>
    </location>
</feature>
<dbReference type="InterPro" id="IPR051222">
    <property type="entry name" value="PPR/CCM1_RNA-binding"/>
</dbReference>
<evidence type="ECO:0000256" key="1">
    <source>
        <dbReference type="ARBA" id="ARBA00022737"/>
    </source>
</evidence>
<accession>A0AAV0M8S0</accession>
<feature type="repeat" description="PPR" evidence="2">
    <location>
        <begin position="433"/>
        <end position="467"/>
    </location>
</feature>
<evidence type="ECO:0000256" key="2">
    <source>
        <dbReference type="PROSITE-ProRule" id="PRU00708"/>
    </source>
</evidence>